<name>A0A918GCN3_9PSEU</name>
<protein>
    <submittedName>
        <fullName evidence="1">Uncharacterized protein</fullName>
    </submittedName>
</protein>
<dbReference type="RefSeq" id="WP_189210328.1">
    <property type="nucleotide sequence ID" value="NZ_BMRB01000002.1"/>
</dbReference>
<reference evidence="1" key="1">
    <citation type="journal article" date="2014" name="Int. J. Syst. Evol. Microbiol.">
        <title>Complete genome sequence of Corynebacterium casei LMG S-19264T (=DSM 44701T), isolated from a smear-ripened cheese.</title>
        <authorList>
            <consortium name="US DOE Joint Genome Institute (JGI-PGF)"/>
            <person name="Walter F."/>
            <person name="Albersmeier A."/>
            <person name="Kalinowski J."/>
            <person name="Ruckert C."/>
        </authorList>
    </citation>
    <scope>NUCLEOTIDE SEQUENCE</scope>
    <source>
        <strain evidence="1">JCM 3276</strain>
    </source>
</reference>
<dbReference type="AlphaFoldDB" id="A0A918GCN3"/>
<reference evidence="1" key="2">
    <citation type="submission" date="2020-09" db="EMBL/GenBank/DDBJ databases">
        <authorList>
            <person name="Sun Q."/>
            <person name="Ohkuma M."/>
        </authorList>
    </citation>
    <scope>NUCLEOTIDE SEQUENCE</scope>
    <source>
        <strain evidence="1">JCM 3276</strain>
    </source>
</reference>
<dbReference type="EMBL" id="BMRB01000002">
    <property type="protein sequence ID" value="GGS28505.1"/>
    <property type="molecule type" value="Genomic_DNA"/>
</dbReference>
<organism evidence="1 2">
    <name type="scientific">Actinokineospora fastidiosa</name>
    <dbReference type="NCBI Taxonomy" id="1816"/>
    <lineage>
        <taxon>Bacteria</taxon>
        <taxon>Bacillati</taxon>
        <taxon>Actinomycetota</taxon>
        <taxon>Actinomycetes</taxon>
        <taxon>Pseudonocardiales</taxon>
        <taxon>Pseudonocardiaceae</taxon>
        <taxon>Actinokineospora</taxon>
    </lineage>
</organism>
<proteinExistence type="predicted"/>
<gene>
    <name evidence="1" type="ORF">GCM10010171_22000</name>
</gene>
<dbReference type="Proteomes" id="UP000660680">
    <property type="component" value="Unassembled WGS sequence"/>
</dbReference>
<comment type="caution">
    <text evidence="1">The sequence shown here is derived from an EMBL/GenBank/DDBJ whole genome shotgun (WGS) entry which is preliminary data.</text>
</comment>
<keyword evidence="2" id="KW-1185">Reference proteome</keyword>
<evidence type="ECO:0000313" key="2">
    <source>
        <dbReference type="Proteomes" id="UP000660680"/>
    </source>
</evidence>
<accession>A0A918GCN3</accession>
<sequence>MSNWERHRAARVVAARSADAAEAAALLDMLGLTAAEGVAPAPEPVEPPTPEPVDVTAGRMVGLAMVAAIRRADA</sequence>
<evidence type="ECO:0000313" key="1">
    <source>
        <dbReference type="EMBL" id="GGS28505.1"/>
    </source>
</evidence>